<keyword evidence="6" id="KW-0234">DNA repair</keyword>
<dbReference type="FunFam" id="1.10.340.30:FF:000006">
    <property type="entry name" value="N-glycosylase/DNA lyase isoform X2"/>
    <property type="match status" value="1"/>
</dbReference>
<dbReference type="PANTHER" id="PTHR10242:SF2">
    <property type="entry name" value="N-GLYCOSYLASE_DNA LYASE"/>
    <property type="match status" value="1"/>
</dbReference>
<dbReference type="EC" id="4.2.99.18" evidence="3"/>
<evidence type="ECO:0000256" key="5">
    <source>
        <dbReference type="ARBA" id="ARBA00022801"/>
    </source>
</evidence>
<name>A0A8H7BKC2_9FUNG</name>
<sequence>MTGRLMFLYSPSLFVFRACVLKGRLYVLKESASTVFYGVPAEEEESNDQEVAQEMVHTLRDYFQLDKVSLEECYQRWSKLDPNFDRKAYLFQGIRILRQDPWENLICFICSSNNNIARITQMVHKLSIHYGTKVATLDDVDYYAFPEPDKLAHEDVEAHLRQLGFGYRAKYIAQTAQRIAAQEQQQAWLSGLRDVPYEQAKQALLQFPGVGPKVADCVCLMSLDHAEAIPVDTHVWQIALRDYGFSKKQQNKTLTSKLYDEVGNHFRTLFGPYSGWAHSVLFTADLRSFEARLSKNQGIGNLSHKKLIVQESEQITRRSKRLRQK</sequence>
<evidence type="ECO:0000256" key="9">
    <source>
        <dbReference type="ARBA" id="ARBA00023268"/>
    </source>
</evidence>
<evidence type="ECO:0000256" key="8">
    <source>
        <dbReference type="ARBA" id="ARBA00023242"/>
    </source>
</evidence>
<evidence type="ECO:0000256" key="2">
    <source>
        <dbReference type="ARBA" id="ARBA00010679"/>
    </source>
</evidence>
<dbReference type="Proteomes" id="UP000605846">
    <property type="component" value="Unassembled WGS sequence"/>
</dbReference>
<dbReference type="InterPro" id="IPR003265">
    <property type="entry name" value="HhH-GPD_domain"/>
</dbReference>
<evidence type="ECO:0000256" key="12">
    <source>
        <dbReference type="ARBA" id="ARBA00044632"/>
    </source>
</evidence>
<dbReference type="GO" id="GO:0006285">
    <property type="term" value="P:base-excision repair, AP site formation"/>
    <property type="evidence" value="ECO:0007669"/>
    <property type="project" value="TreeGrafter"/>
</dbReference>
<evidence type="ECO:0000256" key="3">
    <source>
        <dbReference type="ARBA" id="ARBA00012720"/>
    </source>
</evidence>
<evidence type="ECO:0000256" key="6">
    <source>
        <dbReference type="ARBA" id="ARBA00023204"/>
    </source>
</evidence>
<dbReference type="Pfam" id="PF00730">
    <property type="entry name" value="HhH-GPD"/>
    <property type="match status" value="1"/>
</dbReference>
<dbReference type="GO" id="GO:0003684">
    <property type="term" value="F:damaged DNA binding"/>
    <property type="evidence" value="ECO:0007669"/>
    <property type="project" value="InterPro"/>
</dbReference>
<dbReference type="PANTHER" id="PTHR10242">
    <property type="entry name" value="8-OXOGUANINE DNA GLYCOSYLASE"/>
    <property type="match status" value="1"/>
</dbReference>
<accession>A0A8H7BKC2</accession>
<dbReference type="OrthoDB" id="238681at2759"/>
<protein>
    <recommendedName>
        <fullName evidence="13">N-glycosylase/DNA lyase</fullName>
        <ecNumber evidence="3">4.2.99.18</ecNumber>
    </recommendedName>
</protein>
<evidence type="ECO:0000256" key="4">
    <source>
        <dbReference type="ARBA" id="ARBA00022763"/>
    </source>
</evidence>
<keyword evidence="8" id="KW-0539">Nucleus</keyword>
<dbReference type="CDD" id="cd00056">
    <property type="entry name" value="ENDO3c"/>
    <property type="match status" value="1"/>
</dbReference>
<dbReference type="GO" id="GO:0140078">
    <property type="term" value="F:class I DNA-(apurinic or apyrimidinic site) endonuclease activity"/>
    <property type="evidence" value="ECO:0007669"/>
    <property type="project" value="UniProtKB-EC"/>
</dbReference>
<dbReference type="AlphaFoldDB" id="A0A8H7BKC2"/>
<evidence type="ECO:0000313" key="16">
    <source>
        <dbReference type="Proteomes" id="UP000605846"/>
    </source>
</evidence>
<comment type="subcellular location">
    <subcellularLocation>
        <location evidence="1">Nucleus</location>
    </subcellularLocation>
</comment>
<keyword evidence="16" id="KW-1185">Reference proteome</keyword>
<dbReference type="EMBL" id="JABAYA010000120">
    <property type="protein sequence ID" value="KAF7724423.1"/>
    <property type="molecule type" value="Genomic_DNA"/>
</dbReference>
<comment type="function">
    <text evidence="11">DNA repair enzyme that incises DNA at 8-oxoG residues. Excises 7,8-dihydro-8-oxoguanine and 2,6-diamino-4-hydroxy-5-N-methylformamidopyrimidine (FAPY) from damaged DNA. Has a beta-lyase activity that nicks DNA 3' to the lesion.</text>
</comment>
<evidence type="ECO:0000313" key="15">
    <source>
        <dbReference type="EMBL" id="KAF7724423.1"/>
    </source>
</evidence>
<comment type="catalytic activity">
    <reaction evidence="12">
        <text>2'-deoxyribonucleotide-(2'-deoxyribose 5'-phosphate)-2'-deoxyribonucleotide-DNA = a 3'-end 2'-deoxyribonucleotide-(2,3-dehydro-2,3-deoxyribose 5'-phosphate)-DNA + a 5'-end 5'-phospho-2'-deoxyribonucleoside-DNA + H(+)</text>
        <dbReference type="Rhea" id="RHEA:66592"/>
        <dbReference type="Rhea" id="RHEA-COMP:13180"/>
        <dbReference type="Rhea" id="RHEA-COMP:16897"/>
        <dbReference type="Rhea" id="RHEA-COMP:17067"/>
        <dbReference type="ChEBI" id="CHEBI:15378"/>
        <dbReference type="ChEBI" id="CHEBI:136412"/>
        <dbReference type="ChEBI" id="CHEBI:157695"/>
        <dbReference type="ChEBI" id="CHEBI:167181"/>
        <dbReference type="EC" id="4.2.99.18"/>
    </reaction>
</comment>
<evidence type="ECO:0000256" key="10">
    <source>
        <dbReference type="ARBA" id="ARBA00023295"/>
    </source>
</evidence>
<dbReference type="InterPro" id="IPR011257">
    <property type="entry name" value="DNA_glycosylase"/>
</dbReference>
<evidence type="ECO:0000256" key="1">
    <source>
        <dbReference type="ARBA" id="ARBA00004123"/>
    </source>
</evidence>
<dbReference type="GO" id="GO:0005634">
    <property type="term" value="C:nucleus"/>
    <property type="evidence" value="ECO:0007669"/>
    <property type="project" value="UniProtKB-SubCell"/>
</dbReference>
<dbReference type="Pfam" id="PF07934">
    <property type="entry name" value="OGG_N"/>
    <property type="match status" value="1"/>
</dbReference>
<dbReference type="GO" id="GO:0006289">
    <property type="term" value="P:nucleotide-excision repair"/>
    <property type="evidence" value="ECO:0007669"/>
    <property type="project" value="InterPro"/>
</dbReference>
<evidence type="ECO:0000256" key="13">
    <source>
        <dbReference type="ARBA" id="ARBA00073127"/>
    </source>
</evidence>
<proteinExistence type="inferred from homology"/>
<keyword evidence="9" id="KW-0511">Multifunctional enzyme</keyword>
<dbReference type="SUPFAM" id="SSF55945">
    <property type="entry name" value="TATA-box binding protein-like"/>
    <property type="match status" value="1"/>
</dbReference>
<organism evidence="15 16">
    <name type="scientific">Apophysomyces ossiformis</name>
    <dbReference type="NCBI Taxonomy" id="679940"/>
    <lineage>
        <taxon>Eukaryota</taxon>
        <taxon>Fungi</taxon>
        <taxon>Fungi incertae sedis</taxon>
        <taxon>Mucoromycota</taxon>
        <taxon>Mucoromycotina</taxon>
        <taxon>Mucoromycetes</taxon>
        <taxon>Mucorales</taxon>
        <taxon>Mucorineae</taxon>
        <taxon>Mucoraceae</taxon>
        <taxon>Apophysomyces</taxon>
    </lineage>
</organism>
<evidence type="ECO:0000259" key="14">
    <source>
        <dbReference type="SMART" id="SM00478"/>
    </source>
</evidence>
<comment type="similarity">
    <text evidence="2">Belongs to the type-1 OGG1 family.</text>
</comment>
<keyword evidence="4" id="KW-0227">DNA damage</keyword>
<evidence type="ECO:0000256" key="11">
    <source>
        <dbReference type="ARBA" id="ARBA00025652"/>
    </source>
</evidence>
<gene>
    <name evidence="15" type="primary">OGG1</name>
    <name evidence="15" type="ORF">EC973_001087</name>
</gene>
<dbReference type="SMART" id="SM00478">
    <property type="entry name" value="ENDO3c"/>
    <property type="match status" value="1"/>
</dbReference>
<dbReference type="GO" id="GO:0034039">
    <property type="term" value="F:8-oxo-7,8-dihydroguanine DNA N-glycosylase activity"/>
    <property type="evidence" value="ECO:0007669"/>
    <property type="project" value="TreeGrafter"/>
</dbReference>
<comment type="caution">
    <text evidence="15">The sequence shown here is derived from an EMBL/GenBank/DDBJ whole genome shotgun (WGS) entry which is preliminary data.</text>
</comment>
<dbReference type="Gene3D" id="1.10.1670.10">
    <property type="entry name" value="Helix-hairpin-Helix base-excision DNA repair enzymes (C-terminal)"/>
    <property type="match status" value="1"/>
</dbReference>
<keyword evidence="7" id="KW-0456">Lyase</keyword>
<dbReference type="InterPro" id="IPR012904">
    <property type="entry name" value="OGG_N"/>
</dbReference>
<dbReference type="InterPro" id="IPR023170">
    <property type="entry name" value="HhH_base_excis_C"/>
</dbReference>
<dbReference type="InterPro" id="IPR052054">
    <property type="entry name" value="Oxidative_DNA_repair_enzyme"/>
</dbReference>
<evidence type="ECO:0000256" key="7">
    <source>
        <dbReference type="ARBA" id="ARBA00023239"/>
    </source>
</evidence>
<dbReference type="SUPFAM" id="SSF48150">
    <property type="entry name" value="DNA-glycosylase"/>
    <property type="match status" value="1"/>
</dbReference>
<keyword evidence="10" id="KW-0326">Glycosidase</keyword>
<keyword evidence="5" id="KW-0378">Hydrolase</keyword>
<dbReference type="FunFam" id="1.10.1670.10:FF:000005">
    <property type="entry name" value="N-glycosylase/DNA lyase OGG1"/>
    <property type="match status" value="1"/>
</dbReference>
<feature type="domain" description="HhH-GPD" evidence="14">
    <location>
        <begin position="110"/>
        <end position="286"/>
    </location>
</feature>
<dbReference type="Gene3D" id="1.10.340.30">
    <property type="entry name" value="Hypothetical protein, domain 2"/>
    <property type="match status" value="1"/>
</dbReference>
<reference evidence="15" key="1">
    <citation type="submission" date="2020-01" db="EMBL/GenBank/DDBJ databases">
        <title>Genome Sequencing of Three Apophysomyces-Like Fungal Strains Confirms a Novel Fungal Genus in the Mucoromycota with divergent Burkholderia-like Endosymbiotic Bacteria.</title>
        <authorList>
            <person name="Stajich J.E."/>
            <person name="Macias A.M."/>
            <person name="Carter-House D."/>
            <person name="Lovett B."/>
            <person name="Kasson L.R."/>
            <person name="Berry K."/>
            <person name="Grigoriev I."/>
            <person name="Chang Y."/>
            <person name="Spatafora J."/>
            <person name="Kasson M.T."/>
        </authorList>
    </citation>
    <scope>NUCLEOTIDE SEQUENCE</scope>
    <source>
        <strain evidence="15">NRRL A-21654</strain>
    </source>
</reference>